<dbReference type="SUPFAM" id="SSF51695">
    <property type="entry name" value="PLC-like phosphodiesterases"/>
    <property type="match status" value="1"/>
</dbReference>
<organism evidence="2">
    <name type="scientific">Metarhizium acridum (strain CQMa 102)</name>
    <dbReference type="NCBI Taxonomy" id="655827"/>
    <lineage>
        <taxon>Eukaryota</taxon>
        <taxon>Fungi</taxon>
        <taxon>Dikarya</taxon>
        <taxon>Ascomycota</taxon>
        <taxon>Pezizomycotina</taxon>
        <taxon>Sordariomycetes</taxon>
        <taxon>Hypocreomycetidae</taxon>
        <taxon>Hypocreales</taxon>
        <taxon>Clavicipitaceae</taxon>
        <taxon>Metarhizium</taxon>
    </lineage>
</organism>
<dbReference type="AlphaFoldDB" id="E9E3A2"/>
<gene>
    <name evidence="1" type="ORF">MAC_04350</name>
</gene>
<proteinExistence type="predicted"/>
<dbReference type="InterPro" id="IPR051057">
    <property type="entry name" value="PI-PLC_domain"/>
</dbReference>
<dbReference type="EMBL" id="GL698497">
    <property type="protein sequence ID" value="EFY89697.1"/>
    <property type="molecule type" value="Genomic_DNA"/>
</dbReference>
<accession>E9E3A2</accession>
<dbReference type="HOGENOM" id="CLU_037358_1_0_1"/>
<reference evidence="1 2" key="1">
    <citation type="journal article" date="2011" name="PLoS Genet.">
        <title>Genome sequencing and comparative transcriptomics of the model entomopathogenic fungi Metarhizium anisopliae and M. acridum.</title>
        <authorList>
            <person name="Gao Q."/>
            <person name="Jin K."/>
            <person name="Ying S.H."/>
            <person name="Zhang Y."/>
            <person name="Xiao G."/>
            <person name="Shang Y."/>
            <person name="Duan Z."/>
            <person name="Hu X."/>
            <person name="Xie X.Q."/>
            <person name="Zhou G."/>
            <person name="Peng G."/>
            <person name="Luo Z."/>
            <person name="Huang W."/>
            <person name="Wang B."/>
            <person name="Fang W."/>
            <person name="Wang S."/>
            <person name="Zhong Y."/>
            <person name="Ma L.J."/>
            <person name="St Leger R.J."/>
            <person name="Zhao G.P."/>
            <person name="Pei Y."/>
            <person name="Feng M.G."/>
            <person name="Xia Y."/>
            <person name="Wang C."/>
        </authorList>
    </citation>
    <scope>NUCLEOTIDE SEQUENCE [LARGE SCALE GENOMIC DNA]</scope>
    <source>
        <strain evidence="1 2">CQMa 102</strain>
    </source>
</reference>
<sequence>MECLDGLAHLQAVLEEAYKAAAQVVFGARWWPIVSWASVRRLFPSPPPLSRWNSLSEAQIPNARVIPRKLLRVVPFTATVLAACNGHNELCGKRYSEVTFVGSHNSAFVGDTPMHNQYVSVTDQLNLGVRFLQAQTHNKLGTIEMCHTYCWELDSGTLKKYLQEIADWMNSNPNEVVTLLLTNGDAIPVQRFDAVFRSTGLSQYVFHPKAVLSKDQWPTLQQLLDAKTRLVVFMDQSKVDYIISEFDYFWETPYGITDKDFPTCSVDRPSTGDPKKLMGIMNHMLNIKIGDIVFPDQVDTKTTNSVDSITKQVDRCESQGKPQPNVILLDYINIGEAQQAQLKFNGLA</sequence>
<evidence type="ECO:0008006" key="3">
    <source>
        <dbReference type="Google" id="ProtNLM"/>
    </source>
</evidence>
<dbReference type="eggNOG" id="ENOG502RUV2">
    <property type="taxonomic scope" value="Eukaryota"/>
</dbReference>
<dbReference type="OrthoDB" id="7984201at2759"/>
<dbReference type="PANTHER" id="PTHR13593:SF146">
    <property type="entry name" value="PLC-LIKE PHOSPHODIESTERASE"/>
    <property type="match status" value="1"/>
</dbReference>
<evidence type="ECO:0000313" key="1">
    <source>
        <dbReference type="EMBL" id="EFY89697.1"/>
    </source>
</evidence>
<dbReference type="Proteomes" id="UP000002499">
    <property type="component" value="Unassembled WGS sequence"/>
</dbReference>
<dbReference type="Pfam" id="PF26146">
    <property type="entry name" value="PI-PLC_X"/>
    <property type="match status" value="1"/>
</dbReference>
<evidence type="ECO:0000313" key="2">
    <source>
        <dbReference type="Proteomes" id="UP000002499"/>
    </source>
</evidence>
<dbReference type="GO" id="GO:0006629">
    <property type="term" value="P:lipid metabolic process"/>
    <property type="evidence" value="ECO:0007669"/>
    <property type="project" value="InterPro"/>
</dbReference>
<name>E9E3A2_METAQ</name>
<dbReference type="InParanoid" id="E9E3A2"/>
<dbReference type="PANTHER" id="PTHR13593">
    <property type="match status" value="1"/>
</dbReference>
<protein>
    <recommendedName>
        <fullName evidence="3">PLC-like phosphodiesterase</fullName>
    </recommendedName>
</protein>
<dbReference type="STRING" id="655827.E9E3A2"/>
<dbReference type="Gene3D" id="3.20.20.190">
    <property type="entry name" value="Phosphatidylinositol (PI) phosphodiesterase"/>
    <property type="match status" value="1"/>
</dbReference>
<keyword evidence="2" id="KW-1185">Reference proteome</keyword>
<dbReference type="InterPro" id="IPR017946">
    <property type="entry name" value="PLC-like_Pdiesterase_TIM-brl"/>
</dbReference>
<dbReference type="GO" id="GO:0008081">
    <property type="term" value="F:phosphoric diester hydrolase activity"/>
    <property type="evidence" value="ECO:0007669"/>
    <property type="project" value="InterPro"/>
</dbReference>
<dbReference type="OMA" id="YYFETPF"/>